<dbReference type="InParanoid" id="A2GB08"/>
<dbReference type="InterPro" id="IPR032675">
    <property type="entry name" value="LRR_dom_sf"/>
</dbReference>
<dbReference type="KEGG" id="tva:4743302"/>
<evidence type="ECO:0008006" key="3">
    <source>
        <dbReference type="Google" id="ProtNLM"/>
    </source>
</evidence>
<dbReference type="EMBL" id="DS114868">
    <property type="protein sequence ID" value="EAX85659.1"/>
    <property type="molecule type" value="Genomic_DNA"/>
</dbReference>
<dbReference type="Gene3D" id="3.80.10.10">
    <property type="entry name" value="Ribonuclease Inhibitor"/>
    <property type="match status" value="1"/>
</dbReference>
<evidence type="ECO:0000313" key="1">
    <source>
        <dbReference type="EMBL" id="EAX85659.1"/>
    </source>
</evidence>
<reference evidence="1" key="2">
    <citation type="journal article" date="2007" name="Science">
        <title>Draft genome sequence of the sexually transmitted pathogen Trichomonas vaginalis.</title>
        <authorList>
            <person name="Carlton J.M."/>
            <person name="Hirt R.P."/>
            <person name="Silva J.C."/>
            <person name="Delcher A.L."/>
            <person name="Schatz M."/>
            <person name="Zhao Q."/>
            <person name="Wortman J.R."/>
            <person name="Bidwell S.L."/>
            <person name="Alsmark U.C.M."/>
            <person name="Besteiro S."/>
            <person name="Sicheritz-Ponten T."/>
            <person name="Noel C.J."/>
            <person name="Dacks J.B."/>
            <person name="Foster P.G."/>
            <person name="Simillion C."/>
            <person name="Van de Peer Y."/>
            <person name="Miranda-Saavedra D."/>
            <person name="Barton G.J."/>
            <person name="Westrop G.D."/>
            <person name="Mueller S."/>
            <person name="Dessi D."/>
            <person name="Fiori P.L."/>
            <person name="Ren Q."/>
            <person name="Paulsen I."/>
            <person name="Zhang H."/>
            <person name="Bastida-Corcuera F.D."/>
            <person name="Simoes-Barbosa A."/>
            <person name="Brown M.T."/>
            <person name="Hayes R.D."/>
            <person name="Mukherjee M."/>
            <person name="Okumura C.Y."/>
            <person name="Schneider R."/>
            <person name="Smith A.J."/>
            <person name="Vanacova S."/>
            <person name="Villalvazo M."/>
            <person name="Haas B.J."/>
            <person name="Pertea M."/>
            <person name="Feldblyum T.V."/>
            <person name="Utterback T.R."/>
            <person name="Shu C.L."/>
            <person name="Osoegawa K."/>
            <person name="de Jong P.J."/>
            <person name="Hrdy I."/>
            <person name="Horvathova L."/>
            <person name="Zubacova Z."/>
            <person name="Dolezal P."/>
            <person name="Malik S.B."/>
            <person name="Logsdon J.M. Jr."/>
            <person name="Henze K."/>
            <person name="Gupta A."/>
            <person name="Wang C.C."/>
            <person name="Dunne R.L."/>
            <person name="Upcroft J.A."/>
            <person name="Upcroft P."/>
            <person name="White O."/>
            <person name="Salzberg S.L."/>
            <person name="Tang P."/>
            <person name="Chiu C.-H."/>
            <person name="Lee Y.-S."/>
            <person name="Embley T.M."/>
            <person name="Coombs G.H."/>
            <person name="Mottram J.C."/>
            <person name="Tachezy J."/>
            <person name="Fraser-Liggett C.M."/>
            <person name="Johnson P.J."/>
        </authorList>
    </citation>
    <scope>NUCLEOTIDE SEQUENCE [LARGE SCALE GENOMIC DNA]</scope>
    <source>
        <strain evidence="1">G3</strain>
    </source>
</reference>
<dbReference type="VEuPathDB" id="TrichDB:TVAGG3_0833640"/>
<name>A2GB08_TRIV3</name>
<evidence type="ECO:0000313" key="2">
    <source>
        <dbReference type="Proteomes" id="UP000001542"/>
    </source>
</evidence>
<dbReference type="Proteomes" id="UP000001542">
    <property type="component" value="Unassembled WGS sequence"/>
</dbReference>
<accession>A2GB08</accession>
<gene>
    <name evidence="1" type="ORF">TVAG_145130</name>
</gene>
<dbReference type="Pfam" id="PF13306">
    <property type="entry name" value="LRR_5"/>
    <property type="match status" value="1"/>
</dbReference>
<proteinExistence type="predicted"/>
<dbReference type="RefSeq" id="XP_001298589.1">
    <property type="nucleotide sequence ID" value="XM_001298588.1"/>
</dbReference>
<dbReference type="InterPro" id="IPR026906">
    <property type="entry name" value="LRR_5"/>
</dbReference>
<reference evidence="1" key="1">
    <citation type="submission" date="2006-10" db="EMBL/GenBank/DDBJ databases">
        <authorList>
            <person name="Amadeo P."/>
            <person name="Zhao Q."/>
            <person name="Wortman J."/>
            <person name="Fraser-Liggett C."/>
            <person name="Carlton J."/>
        </authorList>
    </citation>
    <scope>NUCLEOTIDE SEQUENCE</scope>
    <source>
        <strain evidence="1">G3</strain>
    </source>
</reference>
<dbReference type="SUPFAM" id="SSF52058">
    <property type="entry name" value="L domain-like"/>
    <property type="match status" value="1"/>
</dbReference>
<dbReference type="AlphaFoldDB" id="A2GB08"/>
<protein>
    <recommendedName>
        <fullName evidence="3">Surface antigen BspA-like</fullName>
    </recommendedName>
</protein>
<dbReference type="VEuPathDB" id="TrichDB:TVAG_145130"/>
<keyword evidence="2" id="KW-1185">Reference proteome</keyword>
<sequence length="175" mass="20276">MLTALTFENIQHEIYSVTDILQYDTGKSLVIVNCFNNLYSFKVFQTITHKGIQNMEIKDPESYIPGRYFFKYRNIKKLIFSEITSTPSIQRFSEMFPNIEEIDFDDNVQTIKTIFAYSNFKKVQLNKVFHISSYCFYGCKNLQSINLLLCSTIDEFAFCNSGLAGKIELGSVSIR</sequence>
<organism evidence="1 2">
    <name type="scientific">Trichomonas vaginalis (strain ATCC PRA-98 / G3)</name>
    <dbReference type="NCBI Taxonomy" id="412133"/>
    <lineage>
        <taxon>Eukaryota</taxon>
        <taxon>Metamonada</taxon>
        <taxon>Parabasalia</taxon>
        <taxon>Trichomonadida</taxon>
        <taxon>Trichomonadidae</taxon>
        <taxon>Trichomonas</taxon>
    </lineage>
</organism>